<keyword evidence="3" id="KW-0378">Hydrolase</keyword>
<proteinExistence type="inferred from homology"/>
<dbReference type="InterPro" id="IPR038765">
    <property type="entry name" value="Papain-like_cys_pep_sf"/>
</dbReference>
<evidence type="ECO:0000313" key="7">
    <source>
        <dbReference type="Proteomes" id="UP000186098"/>
    </source>
</evidence>
<dbReference type="SUPFAM" id="SSF54001">
    <property type="entry name" value="Cysteine proteinases"/>
    <property type="match status" value="1"/>
</dbReference>
<sequence length="280" mass="29186">MSADRRLTPATDRVAHVSLKGRVAASAWTEGRPARLGVPLAWLHAAPGGARDRQLLMGTALLEIDRQDGWVFVQTGCGYCGWLETAALASPLEPPLAPTHWLAVPASHLYPAPKVQAPAGAALSLGAQLTVVGQAGAFAELASGAFVPRAHLRPLDDRPADPVTVAESLLGTPYLWAGNSHAGIDCSGLVQVAFHACGRACPADSDLQWQAFGPALAPGTPLRRGDLVFWRGHVALICDATRILHANGHTMSVAHEGREAALARIAAAGEGAFLGICRPA</sequence>
<dbReference type="PANTHER" id="PTHR47359:SF3">
    <property type="entry name" value="NLP_P60 DOMAIN-CONTAINING PROTEIN-RELATED"/>
    <property type="match status" value="1"/>
</dbReference>
<protein>
    <submittedName>
        <fullName evidence="6">NlpC/P60 family protein</fullName>
    </submittedName>
</protein>
<dbReference type="GO" id="GO:0008234">
    <property type="term" value="F:cysteine-type peptidase activity"/>
    <property type="evidence" value="ECO:0007669"/>
    <property type="project" value="UniProtKB-KW"/>
</dbReference>
<dbReference type="InterPro" id="IPR041382">
    <property type="entry name" value="SH3_16"/>
</dbReference>
<dbReference type="InterPro" id="IPR051794">
    <property type="entry name" value="PG_Endopeptidase_C40"/>
</dbReference>
<gene>
    <name evidence="6" type="ORF">SAMN05421795_102390</name>
</gene>
<evidence type="ECO:0000259" key="5">
    <source>
        <dbReference type="PROSITE" id="PS51935"/>
    </source>
</evidence>
<name>A0A1N7L0H4_9RHOB</name>
<evidence type="ECO:0000313" key="6">
    <source>
        <dbReference type="EMBL" id="SIS67343.1"/>
    </source>
</evidence>
<dbReference type="Proteomes" id="UP000186098">
    <property type="component" value="Unassembled WGS sequence"/>
</dbReference>
<dbReference type="Pfam" id="PF00877">
    <property type="entry name" value="NLPC_P60"/>
    <property type="match status" value="1"/>
</dbReference>
<feature type="domain" description="NlpC/P60" evidence="5">
    <location>
        <begin position="156"/>
        <end position="280"/>
    </location>
</feature>
<organism evidence="6 7">
    <name type="scientific">Phaeovulum vinaykumarii</name>
    <dbReference type="NCBI Taxonomy" id="407234"/>
    <lineage>
        <taxon>Bacteria</taxon>
        <taxon>Pseudomonadati</taxon>
        <taxon>Pseudomonadota</taxon>
        <taxon>Alphaproteobacteria</taxon>
        <taxon>Rhodobacterales</taxon>
        <taxon>Paracoccaceae</taxon>
        <taxon>Phaeovulum</taxon>
    </lineage>
</organism>
<accession>A0A1N7L0H4</accession>
<dbReference type="PANTHER" id="PTHR47359">
    <property type="entry name" value="PEPTIDOGLYCAN DL-ENDOPEPTIDASE CWLO"/>
    <property type="match status" value="1"/>
</dbReference>
<dbReference type="PROSITE" id="PS51935">
    <property type="entry name" value="NLPC_P60"/>
    <property type="match status" value="1"/>
</dbReference>
<evidence type="ECO:0000256" key="3">
    <source>
        <dbReference type="ARBA" id="ARBA00022801"/>
    </source>
</evidence>
<comment type="similarity">
    <text evidence="1">Belongs to the peptidase C40 family.</text>
</comment>
<dbReference type="RefSeq" id="WP_076364145.1">
    <property type="nucleotide sequence ID" value="NZ_FTOM01000002.1"/>
</dbReference>
<dbReference type="EMBL" id="FTOM01000002">
    <property type="protein sequence ID" value="SIS67343.1"/>
    <property type="molecule type" value="Genomic_DNA"/>
</dbReference>
<reference evidence="7" key="1">
    <citation type="submission" date="2017-01" db="EMBL/GenBank/DDBJ databases">
        <authorList>
            <person name="Varghese N."/>
            <person name="Submissions S."/>
        </authorList>
    </citation>
    <scope>NUCLEOTIDE SEQUENCE [LARGE SCALE GENOMIC DNA]</scope>
    <source>
        <strain evidence="7">DSM 18714</strain>
    </source>
</reference>
<keyword evidence="7" id="KW-1185">Reference proteome</keyword>
<dbReference type="AlphaFoldDB" id="A0A1N7L0H4"/>
<keyword evidence="4" id="KW-0788">Thiol protease</keyword>
<evidence type="ECO:0000256" key="1">
    <source>
        <dbReference type="ARBA" id="ARBA00007074"/>
    </source>
</evidence>
<dbReference type="InterPro" id="IPR000064">
    <property type="entry name" value="NLP_P60_dom"/>
</dbReference>
<dbReference type="GO" id="GO:0006508">
    <property type="term" value="P:proteolysis"/>
    <property type="evidence" value="ECO:0007669"/>
    <property type="project" value="UniProtKB-KW"/>
</dbReference>
<dbReference type="STRING" id="407234.SAMN05421795_102390"/>
<evidence type="ECO:0000256" key="2">
    <source>
        <dbReference type="ARBA" id="ARBA00022670"/>
    </source>
</evidence>
<evidence type="ECO:0000256" key="4">
    <source>
        <dbReference type="ARBA" id="ARBA00022807"/>
    </source>
</evidence>
<keyword evidence="2" id="KW-0645">Protease</keyword>
<dbReference type="Pfam" id="PF18348">
    <property type="entry name" value="SH3_16"/>
    <property type="match status" value="1"/>
</dbReference>
<dbReference type="Gene3D" id="3.90.1720.10">
    <property type="entry name" value="endopeptidase domain like (from Nostoc punctiforme)"/>
    <property type="match status" value="1"/>
</dbReference>